<keyword evidence="1" id="KW-0539">Nucleus</keyword>
<evidence type="ECO:0000259" key="2">
    <source>
        <dbReference type="Pfam" id="PF03101"/>
    </source>
</evidence>
<keyword evidence="1" id="KW-0862">Zinc</keyword>
<comment type="similarity">
    <text evidence="1">Belongs to the FHY3/FAR1 family.</text>
</comment>
<dbReference type="InterPro" id="IPR004330">
    <property type="entry name" value="FAR1_DNA_bnd_dom"/>
</dbReference>
<comment type="subcellular location">
    <subcellularLocation>
        <location evidence="1">Nucleus</location>
    </subcellularLocation>
</comment>
<dbReference type="GO" id="GO:0005634">
    <property type="term" value="C:nucleus"/>
    <property type="evidence" value="ECO:0007669"/>
    <property type="project" value="UniProtKB-SubCell"/>
</dbReference>
<gene>
    <name evidence="3" type="ORF">Taro_039350</name>
</gene>
<comment type="function">
    <text evidence="1">Putative transcription activator involved in regulating light control of development.</text>
</comment>
<organism evidence="3 4">
    <name type="scientific">Colocasia esculenta</name>
    <name type="common">Wild taro</name>
    <name type="synonym">Arum esculentum</name>
    <dbReference type="NCBI Taxonomy" id="4460"/>
    <lineage>
        <taxon>Eukaryota</taxon>
        <taxon>Viridiplantae</taxon>
        <taxon>Streptophyta</taxon>
        <taxon>Embryophyta</taxon>
        <taxon>Tracheophyta</taxon>
        <taxon>Spermatophyta</taxon>
        <taxon>Magnoliopsida</taxon>
        <taxon>Liliopsida</taxon>
        <taxon>Araceae</taxon>
        <taxon>Aroideae</taxon>
        <taxon>Colocasieae</taxon>
        <taxon>Colocasia</taxon>
    </lineage>
</organism>
<keyword evidence="4" id="KW-1185">Reference proteome</keyword>
<keyword evidence="1" id="KW-0863">Zinc-finger</keyword>
<dbReference type="InterPro" id="IPR031052">
    <property type="entry name" value="FHY3/FAR1"/>
</dbReference>
<dbReference type="Proteomes" id="UP000652761">
    <property type="component" value="Unassembled WGS sequence"/>
</dbReference>
<proteinExistence type="inferred from homology"/>
<evidence type="ECO:0000313" key="3">
    <source>
        <dbReference type="EMBL" id="MQM06523.1"/>
    </source>
</evidence>
<evidence type="ECO:0000313" key="4">
    <source>
        <dbReference type="Proteomes" id="UP000652761"/>
    </source>
</evidence>
<reference evidence="3" key="1">
    <citation type="submission" date="2017-07" db="EMBL/GenBank/DDBJ databases">
        <title>Taro Niue Genome Assembly and Annotation.</title>
        <authorList>
            <person name="Atibalentja N."/>
            <person name="Keating K."/>
            <person name="Fields C.J."/>
        </authorList>
    </citation>
    <scope>NUCLEOTIDE SEQUENCE</scope>
    <source>
        <strain evidence="3">Niue_2</strain>
        <tissue evidence="3">Leaf</tissue>
    </source>
</reference>
<dbReference type="GO" id="GO:0006355">
    <property type="term" value="P:regulation of DNA-templated transcription"/>
    <property type="evidence" value="ECO:0007669"/>
    <property type="project" value="UniProtKB-UniRule"/>
</dbReference>
<feature type="domain" description="FAR1" evidence="2">
    <location>
        <begin position="161"/>
        <end position="246"/>
    </location>
</feature>
<dbReference type="PANTHER" id="PTHR31669:SF251">
    <property type="entry name" value="PROTEIN FAR1-RELATED SEQUENCE"/>
    <property type="match status" value="1"/>
</dbReference>
<dbReference type="PANTHER" id="PTHR31669">
    <property type="entry name" value="PROTEIN FAR1-RELATED SEQUENCE 10-RELATED"/>
    <property type="match status" value="1"/>
</dbReference>
<keyword evidence="1" id="KW-0479">Metal-binding</keyword>
<dbReference type="Pfam" id="PF03101">
    <property type="entry name" value="FAR1"/>
    <property type="match status" value="1"/>
</dbReference>
<accession>A0A843W664</accession>
<dbReference type="EMBL" id="NMUH01003648">
    <property type="protein sequence ID" value="MQM06523.1"/>
    <property type="molecule type" value="Genomic_DNA"/>
</dbReference>
<dbReference type="GO" id="GO:0008270">
    <property type="term" value="F:zinc ion binding"/>
    <property type="evidence" value="ECO:0007669"/>
    <property type="project" value="UniProtKB-UniRule"/>
</dbReference>
<comment type="caution">
    <text evidence="3">The sequence shown here is derived from an EMBL/GenBank/DDBJ whole genome shotgun (WGS) entry which is preliminary data.</text>
</comment>
<dbReference type="AlphaFoldDB" id="A0A843W664"/>
<protein>
    <recommendedName>
        <fullName evidence="1">Protein FAR1-RELATED SEQUENCE</fullName>
    </recommendedName>
</protein>
<evidence type="ECO:0000256" key="1">
    <source>
        <dbReference type="RuleBase" id="RU367018"/>
    </source>
</evidence>
<name>A0A843W664_COLES</name>
<sequence length="407" mass="46663">MAKMAKMMAIVEGEQKIQMMAAVKYLWRCHRKASLPLLPFPPLNCLLPLSTPSPMRTPRSLCSPSLLLLQRERHEVPTFLLICAEGNDECTDRRVIPRRRSFSVRFEKTNTFKGMEEGDKILSEGFEVNTLGKTNSSNTRSYNRAEPSEGMNFENANDTMTFYNTYGRNVGFDTCVISSKWKDGKCIFRHLCCWRNGKSRRNAEAKNHRDSPKIGCNASVKVKVDKSSGKHVFYELILEHNHALNPGMSSSQRSESIHHFFDGFVQSKTTLGEFIDKYSVALDSRYDAENEVDVKTMETAPFLRTSSPFEKQASSIYTRGIFMKFQEELIEIASYVPTIIHDDDKKLTMRIKSFENIKVKHFDKTIAKEFTMSVDRTEDLVAVPASVSNLEIIYVSMHWWHFSLQAL</sequence>